<evidence type="ECO:0000256" key="2">
    <source>
        <dbReference type="ARBA" id="ARBA00019841"/>
    </source>
</evidence>
<dbReference type="InterPro" id="IPR001667">
    <property type="entry name" value="DDH_dom"/>
</dbReference>
<dbReference type="Gene3D" id="3.10.310.30">
    <property type="match status" value="1"/>
</dbReference>
<dbReference type="Pfam" id="PF17768">
    <property type="entry name" value="RecJ_OB"/>
    <property type="match status" value="1"/>
</dbReference>
<evidence type="ECO:0000259" key="6">
    <source>
        <dbReference type="Pfam" id="PF01368"/>
    </source>
</evidence>
<keyword evidence="10" id="KW-1185">Reference proteome</keyword>
<dbReference type="NCBIfam" id="TIGR00644">
    <property type="entry name" value="recJ"/>
    <property type="match status" value="1"/>
</dbReference>
<accession>A0ABT8LE07</accession>
<keyword evidence="5 9" id="KW-0269">Exonuclease</keyword>
<dbReference type="RefSeq" id="WP_346759905.1">
    <property type="nucleotide sequence ID" value="NZ_JAUJEB010000005.1"/>
</dbReference>
<gene>
    <name evidence="9" type="primary">recJ</name>
    <name evidence="9" type="ORF">QQ020_20975</name>
</gene>
<evidence type="ECO:0000313" key="10">
    <source>
        <dbReference type="Proteomes" id="UP001172083"/>
    </source>
</evidence>
<evidence type="ECO:0000256" key="4">
    <source>
        <dbReference type="ARBA" id="ARBA00022801"/>
    </source>
</evidence>
<evidence type="ECO:0000256" key="1">
    <source>
        <dbReference type="ARBA" id="ARBA00005915"/>
    </source>
</evidence>
<sequence>MVNRWDIKEQPPADQIEKLSSEINVNPILSALLLQRGISAFDEAKAYFRPSLEQLHDPFLMKDMDLAVDRINEAIKNNQKMLVYGDYDVDGTTAVATFFGFLRAHHKNIDFYVPDRYTEGYGVSMQGIDYAAQNGIDLIVSLDCGIKAEDKVAYAKAKGIDFIICDHHRPGKSLPGAVAILDPKQSDCTYPFKELSGCGVGFKLLQALCAKNGYDIKSLYNYLDLVAVSIASDIVPITGENRVLAHFGLMKLNRKPSVGLKALIKVAGLEGKLNISSVVFSIGPRINAAGRIAHARAAVELLTTNHGEEAEEAASKINHHNAQRRDFDNSTTQEAFSMIEESEARKNSKSTVLYKKDWHKGVIGIVASRCIDKYYKPTIILTESNNKITGSARSVTGFDVYEAIAACSDLLDQFGGHMYAAGLTLSEDNFAQFEKKFEEVVARTITEEQMIPTVEIDQIIDLEAINQKFFNILRQMSPFGPKNMTPVFVSENVYALDRPKIMKEKHIKFLAGQEGSDSKIEIIGFGFAEYFELINSGMRFKIAYTIEENDFTGVKSLQLYLKDLKFD</sequence>
<dbReference type="EMBL" id="JAUJEB010000005">
    <property type="protein sequence ID" value="MDN5214566.1"/>
    <property type="molecule type" value="Genomic_DNA"/>
</dbReference>
<evidence type="ECO:0000313" key="9">
    <source>
        <dbReference type="EMBL" id="MDN5214566.1"/>
    </source>
</evidence>
<proteinExistence type="inferred from homology"/>
<feature type="domain" description="RecJ OB" evidence="8">
    <location>
        <begin position="456"/>
        <end position="563"/>
    </location>
</feature>
<dbReference type="InterPro" id="IPR004610">
    <property type="entry name" value="RecJ"/>
</dbReference>
<dbReference type="SUPFAM" id="SSF64182">
    <property type="entry name" value="DHH phosphoesterases"/>
    <property type="match status" value="1"/>
</dbReference>
<organism evidence="9 10">
    <name type="scientific">Agaribacillus aureus</name>
    <dbReference type="NCBI Taxonomy" id="3051825"/>
    <lineage>
        <taxon>Bacteria</taxon>
        <taxon>Pseudomonadati</taxon>
        <taxon>Bacteroidota</taxon>
        <taxon>Cytophagia</taxon>
        <taxon>Cytophagales</taxon>
        <taxon>Splendidivirgaceae</taxon>
        <taxon>Agaribacillus</taxon>
    </lineage>
</organism>
<evidence type="ECO:0000256" key="5">
    <source>
        <dbReference type="ARBA" id="ARBA00022839"/>
    </source>
</evidence>
<evidence type="ECO:0000259" key="8">
    <source>
        <dbReference type="Pfam" id="PF17768"/>
    </source>
</evidence>
<evidence type="ECO:0000259" key="7">
    <source>
        <dbReference type="Pfam" id="PF02272"/>
    </source>
</evidence>
<dbReference type="InterPro" id="IPR038763">
    <property type="entry name" value="DHH_sf"/>
</dbReference>
<dbReference type="Gene3D" id="3.90.1640.30">
    <property type="match status" value="1"/>
</dbReference>
<dbReference type="InterPro" id="IPR041122">
    <property type="entry name" value="RecJ_OB"/>
</dbReference>
<dbReference type="InterPro" id="IPR003156">
    <property type="entry name" value="DHHA1_dom"/>
</dbReference>
<keyword evidence="3" id="KW-0540">Nuclease</keyword>
<dbReference type="Pfam" id="PF02272">
    <property type="entry name" value="DHHA1"/>
    <property type="match status" value="1"/>
</dbReference>
<reference evidence="9" key="1">
    <citation type="submission" date="2023-06" db="EMBL/GenBank/DDBJ databases">
        <title>Genomic of Agaribacillus aureum.</title>
        <authorList>
            <person name="Wang G."/>
        </authorList>
    </citation>
    <scope>NUCLEOTIDE SEQUENCE</scope>
    <source>
        <strain evidence="9">BMA12</strain>
    </source>
</reference>
<name>A0ABT8LE07_9BACT</name>
<comment type="similarity">
    <text evidence="1">Belongs to the RecJ family.</text>
</comment>
<dbReference type="GO" id="GO:0004527">
    <property type="term" value="F:exonuclease activity"/>
    <property type="evidence" value="ECO:0007669"/>
    <property type="project" value="UniProtKB-KW"/>
</dbReference>
<feature type="domain" description="DDH" evidence="6">
    <location>
        <begin position="80"/>
        <end position="230"/>
    </location>
</feature>
<dbReference type="Pfam" id="PF01368">
    <property type="entry name" value="DHH"/>
    <property type="match status" value="1"/>
</dbReference>
<dbReference type="Proteomes" id="UP001172083">
    <property type="component" value="Unassembled WGS sequence"/>
</dbReference>
<dbReference type="PANTHER" id="PTHR30255">
    <property type="entry name" value="SINGLE-STRANDED-DNA-SPECIFIC EXONUCLEASE RECJ"/>
    <property type="match status" value="1"/>
</dbReference>
<keyword evidence="4" id="KW-0378">Hydrolase</keyword>
<dbReference type="PANTHER" id="PTHR30255:SF2">
    <property type="entry name" value="SINGLE-STRANDED-DNA-SPECIFIC EXONUCLEASE RECJ"/>
    <property type="match status" value="1"/>
</dbReference>
<dbReference type="InterPro" id="IPR051673">
    <property type="entry name" value="SSDNA_exonuclease_RecJ"/>
</dbReference>
<evidence type="ECO:0000256" key="3">
    <source>
        <dbReference type="ARBA" id="ARBA00022722"/>
    </source>
</evidence>
<comment type="caution">
    <text evidence="9">The sequence shown here is derived from an EMBL/GenBank/DDBJ whole genome shotgun (WGS) entry which is preliminary data.</text>
</comment>
<feature type="domain" description="DHHA1" evidence="7">
    <location>
        <begin position="351"/>
        <end position="442"/>
    </location>
</feature>
<protein>
    <recommendedName>
        <fullName evidence="2">Single-stranded-DNA-specific exonuclease RecJ</fullName>
    </recommendedName>
</protein>